<organism evidence="4 5">
    <name type="scientific">Pseudoteredinibacter isoporae</name>
    <dbReference type="NCBI Taxonomy" id="570281"/>
    <lineage>
        <taxon>Bacteria</taxon>
        <taxon>Pseudomonadati</taxon>
        <taxon>Pseudomonadota</taxon>
        <taxon>Gammaproteobacteria</taxon>
        <taxon>Cellvibrionales</taxon>
        <taxon>Cellvibrionaceae</taxon>
        <taxon>Pseudoteredinibacter</taxon>
    </lineage>
</organism>
<dbReference type="GO" id="GO:0016989">
    <property type="term" value="F:sigma factor antagonist activity"/>
    <property type="evidence" value="ECO:0007669"/>
    <property type="project" value="TreeGrafter"/>
</dbReference>
<dbReference type="Pfam" id="PF04773">
    <property type="entry name" value="FecR"/>
    <property type="match status" value="1"/>
</dbReference>
<sequence length="373" mass="41948">MAEKEFANAANDELGRPEREPSSADLAWPADPSVDEAAETWLIRIQSPSFSQSEEQAFFQWLEASPANQAAYLRAEALWHSLGHSSELNQRLESYPLNDGSKQTPQKTRAWKPWFAFATAATVAALALLPNWNAWQGQQMQTGKGEQLQLSLSDGSRIQLNTQSTMQIDMRDNYRLLELEQGEAYFDIAHDPERPLIVKTQGAYVRVLGTRFNVYSDQERTQVTVVEGKVDVSTDKEFSELRQRDYQSKRVLTANEQVQLSYLESNNWLEDLIGNTPASKRSDVVEVNSDDVLAWQRGEAIYNGSSLNDVIQDLNRYYAGEIRLQDERLGESTLVAALRLDDKDAALSTLASSLSLDVVELADGEILLKAQRK</sequence>
<dbReference type="AlphaFoldDB" id="A0A7X0JYB4"/>
<evidence type="ECO:0000259" key="3">
    <source>
        <dbReference type="Pfam" id="PF16220"/>
    </source>
</evidence>
<keyword evidence="4" id="KW-0812">Transmembrane</keyword>
<dbReference type="InterPro" id="IPR012373">
    <property type="entry name" value="Ferrdict_sens_TM"/>
</dbReference>
<dbReference type="PIRSF" id="PIRSF018266">
    <property type="entry name" value="FecR"/>
    <property type="match status" value="1"/>
</dbReference>
<accession>A0A7X0JYB4</accession>
<dbReference type="InterPro" id="IPR006860">
    <property type="entry name" value="FecR"/>
</dbReference>
<dbReference type="PANTHER" id="PTHR30273:SF2">
    <property type="entry name" value="PROTEIN FECR"/>
    <property type="match status" value="1"/>
</dbReference>
<keyword evidence="4" id="KW-0472">Membrane</keyword>
<feature type="compositionally biased region" description="Basic and acidic residues" evidence="1">
    <location>
        <begin position="13"/>
        <end position="22"/>
    </location>
</feature>
<dbReference type="Pfam" id="PF16220">
    <property type="entry name" value="DUF4880"/>
    <property type="match status" value="1"/>
</dbReference>
<dbReference type="Proteomes" id="UP000528457">
    <property type="component" value="Unassembled WGS sequence"/>
</dbReference>
<reference evidence="4 5" key="1">
    <citation type="submission" date="2020-08" db="EMBL/GenBank/DDBJ databases">
        <title>Genomic Encyclopedia of Type Strains, Phase IV (KMG-IV): sequencing the most valuable type-strain genomes for metagenomic binning, comparative biology and taxonomic classification.</title>
        <authorList>
            <person name="Goeker M."/>
        </authorList>
    </citation>
    <scope>NUCLEOTIDE SEQUENCE [LARGE SCALE GENOMIC DNA]</scope>
    <source>
        <strain evidence="4 5">DSM 22368</strain>
    </source>
</reference>
<evidence type="ECO:0000256" key="1">
    <source>
        <dbReference type="SAM" id="MobiDB-lite"/>
    </source>
</evidence>
<feature type="region of interest" description="Disordered" evidence="1">
    <location>
        <begin position="1"/>
        <end position="30"/>
    </location>
</feature>
<gene>
    <name evidence="4" type="ORF">HNR48_003990</name>
</gene>
<dbReference type="InParanoid" id="A0A7X0JYB4"/>
<protein>
    <submittedName>
        <fullName evidence="4">Transmembrane sensor</fullName>
    </submittedName>
</protein>
<evidence type="ECO:0000259" key="2">
    <source>
        <dbReference type="Pfam" id="PF04773"/>
    </source>
</evidence>
<dbReference type="EMBL" id="JACHHT010000004">
    <property type="protein sequence ID" value="MBB6523676.1"/>
    <property type="molecule type" value="Genomic_DNA"/>
</dbReference>
<evidence type="ECO:0000313" key="5">
    <source>
        <dbReference type="Proteomes" id="UP000528457"/>
    </source>
</evidence>
<feature type="domain" description="FecR N-terminal" evidence="3">
    <location>
        <begin position="37"/>
        <end position="78"/>
    </location>
</feature>
<dbReference type="RefSeq" id="WP_166843317.1">
    <property type="nucleotide sequence ID" value="NZ_JAAONY010000004.1"/>
</dbReference>
<dbReference type="InterPro" id="IPR032623">
    <property type="entry name" value="FecR_N"/>
</dbReference>
<name>A0A7X0JYB4_9GAMM</name>
<evidence type="ECO:0000313" key="4">
    <source>
        <dbReference type="EMBL" id="MBB6523676.1"/>
    </source>
</evidence>
<dbReference type="FunCoup" id="A0A7X0JYB4">
    <property type="interactions" value="109"/>
</dbReference>
<comment type="caution">
    <text evidence="4">The sequence shown here is derived from an EMBL/GenBank/DDBJ whole genome shotgun (WGS) entry which is preliminary data.</text>
</comment>
<dbReference type="Gene3D" id="2.60.120.1440">
    <property type="match status" value="1"/>
</dbReference>
<keyword evidence="5" id="KW-1185">Reference proteome</keyword>
<dbReference type="PANTHER" id="PTHR30273">
    <property type="entry name" value="PERIPLASMIC SIGNAL SENSOR AND SIGMA FACTOR ACTIVATOR FECR-RELATED"/>
    <property type="match status" value="1"/>
</dbReference>
<dbReference type="Gene3D" id="3.55.50.30">
    <property type="match status" value="1"/>
</dbReference>
<proteinExistence type="predicted"/>
<feature type="domain" description="FecR protein" evidence="2">
    <location>
        <begin position="139"/>
        <end position="230"/>
    </location>
</feature>